<dbReference type="Proteomes" id="UP000186940">
    <property type="component" value="Unassembled WGS sequence"/>
</dbReference>
<accession>A0A1F2P9P6</accession>
<keyword evidence="2" id="KW-1185">Reference proteome</keyword>
<protein>
    <submittedName>
        <fullName evidence="1">Uncharacterized protein</fullName>
    </submittedName>
</protein>
<proteinExistence type="predicted"/>
<name>A0A1F2P9P6_9EURY</name>
<dbReference type="EMBL" id="LYOS01000002">
    <property type="protein sequence ID" value="OFV68047.1"/>
    <property type="molecule type" value="Genomic_DNA"/>
</dbReference>
<sequence length="52" mass="5968">MKWLKVCRTFPWGESMIRPEAMMHQQRKMGFKDGLLLVFGGVNSGIHGEGKF</sequence>
<gene>
    <name evidence="1" type="ORF">SCAL_000687</name>
</gene>
<evidence type="ECO:0000313" key="2">
    <source>
        <dbReference type="Proteomes" id="UP000186940"/>
    </source>
</evidence>
<evidence type="ECO:0000313" key="1">
    <source>
        <dbReference type="EMBL" id="OFV68047.1"/>
    </source>
</evidence>
<dbReference type="AlphaFoldDB" id="A0A1F2P9P6"/>
<comment type="caution">
    <text evidence="1">The sequence shown here is derived from an EMBL/GenBank/DDBJ whole genome shotgun (WGS) entry which is preliminary data.</text>
</comment>
<organism evidence="1 2">
    <name type="scientific">Candidatus Syntropharchaeum caldarium</name>
    <dbReference type="NCBI Taxonomy" id="1838285"/>
    <lineage>
        <taxon>Archaea</taxon>
        <taxon>Methanobacteriati</taxon>
        <taxon>Methanobacteriota</taxon>
        <taxon>Stenosarchaea group</taxon>
        <taxon>Methanomicrobia</taxon>
        <taxon>Methanosarcinales</taxon>
        <taxon>ANME-2 cluster</taxon>
        <taxon>Candidatus Syntropharchaeum</taxon>
    </lineage>
</organism>
<reference evidence="1" key="1">
    <citation type="submission" date="2016-05" db="EMBL/GenBank/DDBJ databases">
        <title>Microbial consortia oxidize butane by reversing methanogenesis.</title>
        <authorList>
            <person name="Laso-Perez R."/>
            <person name="Richter M."/>
            <person name="Wegener G."/>
            <person name="Musat F."/>
        </authorList>
    </citation>
    <scope>NUCLEOTIDE SEQUENCE [LARGE SCALE GENOMIC DNA]</scope>
    <source>
        <strain evidence="1">BOX2</strain>
    </source>
</reference>